<evidence type="ECO:0000313" key="2">
    <source>
        <dbReference type="EMBL" id="CAD7198246.1"/>
    </source>
</evidence>
<sequence>MNVILLTKEQRENEIIRYKNYCFYNYSSTCVYKLTRQVREVLLRPLYGDVAFSSPSQHKKGYLVGFHSHPDYRRYLLQACNRNHNYSPRNHQAPLKGSLTTQKRESDNAVSYWNPNSYLRDDIQCNIIIAQESSTALYANICTSKNKLFAWKPFRKKYLGTPERNSNPILSVTAKHAPAVLAFTASPVPPLIPASGGPEARMSDSTAALRNLSPQGGLGDFARGGLLGGTSGGDDLGGSFVPSENIGDTLVGAFSIRMSRAETNGTGRDGGWTALPVSASSQYYGPERVRAVSCQQCLVVRCQRRQCCQPCRDWGQPTQYSDRRPRVTQFGTTTYGPVNCPDERPYTMLDMTTFAWGIAEREVVGASGCRKVPILRPGPHERNRSFLKVGCPELKAVVSNYKPRRAVFAAMVVNGGAKRVRGDQMIMSGMRGGQMICSRVRSDPNMIMSGVRGNQRIWSAVREDQMIMSEVRGCQMIVSGVKGDQIIVPRVRGDKNMIISGGRGDQMIMPRVRGDQIIWSGVREDHMIMSMVRCDQIIVSGVKGEGGPNDNVRGDQIIVSGLRDYQMIWSGVRGDQNMIVSGVRGAQMIVSGVSSFMASLVLTDSSQLTFDGQHLDFSTSSSFSHSAPSLLQKVQEDCDSPSLNFARLSLSYKRNRHANSTFLIRIPLSKCYIELGTRKDKSTPPITILSGLMAQGFTLAVDYPTDDGEVGVRSQSGVLRKLGRLNVEKVNTNIPGGRVEKPLGKITLSSPERDSDLNLPILGSPDQHETSALANYATEADH</sequence>
<organism evidence="2">
    <name type="scientific">Timema douglasi</name>
    <name type="common">Walking stick</name>
    <dbReference type="NCBI Taxonomy" id="61478"/>
    <lineage>
        <taxon>Eukaryota</taxon>
        <taxon>Metazoa</taxon>
        <taxon>Ecdysozoa</taxon>
        <taxon>Arthropoda</taxon>
        <taxon>Hexapoda</taxon>
        <taxon>Insecta</taxon>
        <taxon>Pterygota</taxon>
        <taxon>Neoptera</taxon>
        <taxon>Polyneoptera</taxon>
        <taxon>Phasmatodea</taxon>
        <taxon>Timematodea</taxon>
        <taxon>Timematoidea</taxon>
        <taxon>Timematidae</taxon>
        <taxon>Timema</taxon>
    </lineage>
</organism>
<protein>
    <submittedName>
        <fullName evidence="2">Uncharacterized protein</fullName>
    </submittedName>
</protein>
<feature type="region of interest" description="Disordered" evidence="1">
    <location>
        <begin position="746"/>
        <end position="769"/>
    </location>
</feature>
<reference evidence="2" key="1">
    <citation type="submission" date="2020-11" db="EMBL/GenBank/DDBJ databases">
        <authorList>
            <person name="Tran Van P."/>
        </authorList>
    </citation>
    <scope>NUCLEOTIDE SEQUENCE</scope>
</reference>
<evidence type="ECO:0000256" key="1">
    <source>
        <dbReference type="SAM" id="MobiDB-lite"/>
    </source>
</evidence>
<proteinExistence type="predicted"/>
<dbReference type="AlphaFoldDB" id="A0A7R8VKD8"/>
<name>A0A7R8VKD8_TIMDO</name>
<accession>A0A7R8VKD8</accession>
<gene>
    <name evidence="2" type="ORF">TDIB3V08_LOCUS4529</name>
</gene>
<dbReference type="EMBL" id="OA566080">
    <property type="protein sequence ID" value="CAD7198246.1"/>
    <property type="molecule type" value="Genomic_DNA"/>
</dbReference>